<keyword evidence="2" id="KW-1185">Reference proteome</keyword>
<dbReference type="Proteomes" id="UP001054945">
    <property type="component" value="Unassembled WGS sequence"/>
</dbReference>
<comment type="caution">
    <text evidence="1">The sequence shown here is derived from an EMBL/GenBank/DDBJ whole genome shotgun (WGS) entry which is preliminary data.</text>
</comment>
<reference evidence="1 2" key="1">
    <citation type="submission" date="2021-06" db="EMBL/GenBank/DDBJ databases">
        <title>Caerostris extrusa draft genome.</title>
        <authorList>
            <person name="Kono N."/>
            <person name="Arakawa K."/>
        </authorList>
    </citation>
    <scope>NUCLEOTIDE SEQUENCE [LARGE SCALE GENOMIC DNA]</scope>
</reference>
<accession>A0AAV4M749</accession>
<evidence type="ECO:0000313" key="2">
    <source>
        <dbReference type="Proteomes" id="UP001054945"/>
    </source>
</evidence>
<organism evidence="1 2">
    <name type="scientific">Caerostris extrusa</name>
    <name type="common">Bark spider</name>
    <name type="synonym">Caerostris bankana</name>
    <dbReference type="NCBI Taxonomy" id="172846"/>
    <lineage>
        <taxon>Eukaryota</taxon>
        <taxon>Metazoa</taxon>
        <taxon>Ecdysozoa</taxon>
        <taxon>Arthropoda</taxon>
        <taxon>Chelicerata</taxon>
        <taxon>Arachnida</taxon>
        <taxon>Araneae</taxon>
        <taxon>Araneomorphae</taxon>
        <taxon>Entelegynae</taxon>
        <taxon>Araneoidea</taxon>
        <taxon>Araneidae</taxon>
        <taxon>Caerostris</taxon>
    </lineage>
</organism>
<evidence type="ECO:0000313" key="1">
    <source>
        <dbReference type="EMBL" id="GIX67635.1"/>
    </source>
</evidence>
<protein>
    <submittedName>
        <fullName evidence="1">Uncharacterized protein</fullName>
    </submittedName>
</protein>
<name>A0AAV4M749_CAEEX</name>
<gene>
    <name evidence="1" type="ORF">CEXT_256321</name>
</gene>
<proteinExistence type="predicted"/>
<sequence length="244" mass="27404">MHGKVEFLHSPLGVRKIDFCCDTGSSDCKPPRVAPSLSECGLMMSVIIPNYPCKRLTSTAILTSSSPVNQPVTRPFGRGPIQARQYDWRCVPVSAVVNFLSLSRFDLCCEVADSWTCKLKERTHSFLETLSLAHRCAPHPEARLWYTFGRNHITAALRPDLRMMCGPNTLPHQLFMPRVGCNTCHSAENDTFQLQALLFVRDFRFLSAVTKDLQGAGFSQLIEGRGRGDDDLNIIPNYFKQLIL</sequence>
<dbReference type="EMBL" id="BPLR01019419">
    <property type="protein sequence ID" value="GIX67635.1"/>
    <property type="molecule type" value="Genomic_DNA"/>
</dbReference>
<dbReference type="AlphaFoldDB" id="A0AAV4M749"/>